<dbReference type="SUPFAM" id="SSF55961">
    <property type="entry name" value="Bet v1-like"/>
    <property type="match status" value="1"/>
</dbReference>
<dbReference type="GeneID" id="93315517"/>
<organism evidence="1 2">
    <name type="scientific">Kocuria palustris PEL</name>
    <dbReference type="NCBI Taxonomy" id="1236550"/>
    <lineage>
        <taxon>Bacteria</taxon>
        <taxon>Bacillati</taxon>
        <taxon>Actinomycetota</taxon>
        <taxon>Actinomycetes</taxon>
        <taxon>Micrococcales</taxon>
        <taxon>Micrococcaceae</taxon>
        <taxon>Kocuria</taxon>
    </lineage>
</organism>
<evidence type="ECO:0000313" key="1">
    <source>
        <dbReference type="EMBL" id="EME37034.1"/>
    </source>
</evidence>
<dbReference type="Pfam" id="PF10698">
    <property type="entry name" value="DUF2505"/>
    <property type="match status" value="1"/>
</dbReference>
<evidence type="ECO:0008006" key="3">
    <source>
        <dbReference type="Google" id="ProtNLM"/>
    </source>
</evidence>
<dbReference type="AlphaFoldDB" id="M2YEL8"/>
<dbReference type="Proteomes" id="UP000009877">
    <property type="component" value="Unassembled WGS sequence"/>
</dbReference>
<dbReference type="STRING" id="71999.KPaMU14_09275"/>
<dbReference type="EMBL" id="ANHZ02000006">
    <property type="protein sequence ID" value="EME37034.1"/>
    <property type="molecule type" value="Genomic_DNA"/>
</dbReference>
<evidence type="ECO:0000313" key="2">
    <source>
        <dbReference type="Proteomes" id="UP000009877"/>
    </source>
</evidence>
<accession>M2YEL8</accession>
<protein>
    <recommendedName>
        <fullName evidence="3">Proteinase inhibitor I25 cystatin</fullName>
    </recommendedName>
</protein>
<keyword evidence="2" id="KW-1185">Reference proteome</keyword>
<proteinExistence type="predicted"/>
<name>M2YEL8_9MICC</name>
<dbReference type="RefSeq" id="WP_006214201.1">
    <property type="nucleotide sequence ID" value="NZ_ANHZ02000006.1"/>
</dbReference>
<dbReference type="InterPro" id="IPR019639">
    <property type="entry name" value="DUF2505"/>
</dbReference>
<reference evidence="1 2" key="1">
    <citation type="journal article" date="2014" name="Genome Announc.">
        <title>Draft Genome Sequence of Kocuria palustris PEL.</title>
        <authorList>
            <person name="Sharma G."/>
            <person name="Khatri I."/>
            <person name="Subramanian S."/>
        </authorList>
    </citation>
    <scope>NUCLEOTIDE SEQUENCE [LARGE SCALE GENOMIC DNA]</scope>
    <source>
        <strain evidence="1 2">PEL</strain>
    </source>
</reference>
<comment type="caution">
    <text evidence="1">The sequence shown here is derived from an EMBL/GenBank/DDBJ whole genome shotgun (WGS) entry which is preliminary data.</text>
</comment>
<sequence length="165" mass="17154">MAVNASQTINAPVEKVIETFTDEAFNRHVAERGGATLVSQNVEGDTSGPFKVTIVRSMGAEKLPDIAKKFVKGGLTVTQVDTWSGPRDNGSRDIQTEVSVGGMPVSGSGTQTLTAKGETTDVAVDVTVKANIPLVGGKVASAAEPYVGKALSLQSREADAWIASH</sequence>
<gene>
    <name evidence="1" type="ORF">C884_02190</name>
</gene>